<dbReference type="GO" id="GO:0007229">
    <property type="term" value="P:integrin-mediated signaling pathway"/>
    <property type="evidence" value="ECO:0007669"/>
    <property type="project" value="UniProtKB-KW"/>
</dbReference>
<evidence type="ECO:0000256" key="1">
    <source>
        <dbReference type="ARBA" id="ARBA00022729"/>
    </source>
</evidence>
<comment type="caution">
    <text evidence="3">The sequence shown here is derived from an EMBL/GenBank/DDBJ whole genome shotgun (WGS) entry which is preliminary data.</text>
</comment>
<sequence length="477" mass="49307">MIADFPAVRLMQWLSGSPSCCGTHWGMDARGMDLMCGYDNGMCAQQQAVAVACSSQTTCITCLQTTAGSCGWCASSGTCMNGDSVGPSTGTCAGTTWWTTQCQADEPSLVLTTPSSLKAGTTNRLSWTGGQSSSGQVKISIRAFGSSIVSKLSGLIGSVANTGSFSWTLTPGLPSAYYQLFIASASDPTNFALSNSFYIDGTVDTFVWAAGYGFFCGTVYSGPFGPTTIGCDSNSGTGYQECCRRQGLTCDDGCTGKAKWVELPSGRGACSAACGGGRQTRNFQCLGYYDPGCGGTPTQCAQPVTCYDFQCSGPYPGGPSTLYECNTQPCTSYTWSACNTEPCVETQLHLSAVQAVQMVPAGSAFNLTWSGGLQYGRVSASLQQVAVGVAGQLLANTTWQDAGLGLPVDVENTLSSRWAVPATLASGQYLLKLTSSATPANQDVMATPVVVQGTVGYELTLLPVGLGAALGSAATLQ</sequence>
<feature type="non-terminal residue" evidence="3">
    <location>
        <position position="477"/>
    </location>
</feature>
<keyword evidence="1" id="KW-0732">Signal</keyword>
<protein>
    <submittedName>
        <fullName evidence="3">A disintegrin and metalloproteinase with thrombospondin motifs 13</fullName>
    </submittedName>
</protein>
<keyword evidence="4" id="KW-1185">Reference proteome</keyword>
<organism evidence="3 4">
    <name type="scientific">Haematococcus lacustris</name>
    <name type="common">Green alga</name>
    <name type="synonym">Haematococcus pluvialis</name>
    <dbReference type="NCBI Taxonomy" id="44745"/>
    <lineage>
        <taxon>Eukaryota</taxon>
        <taxon>Viridiplantae</taxon>
        <taxon>Chlorophyta</taxon>
        <taxon>core chlorophytes</taxon>
        <taxon>Chlorophyceae</taxon>
        <taxon>CS clade</taxon>
        <taxon>Chlamydomonadales</taxon>
        <taxon>Haematococcaceae</taxon>
        <taxon>Haematococcus</taxon>
    </lineage>
</organism>
<feature type="non-terminal residue" evidence="3">
    <location>
        <position position="1"/>
    </location>
</feature>
<gene>
    <name evidence="3" type="ORF">HaLaN_15739</name>
</gene>
<evidence type="ECO:0000313" key="3">
    <source>
        <dbReference type="EMBL" id="GFH18869.1"/>
    </source>
</evidence>
<name>A0A699ZHE0_HAELA</name>
<dbReference type="InterPro" id="IPR018466">
    <property type="entry name" value="Kre9/Knh1-like_N"/>
</dbReference>
<dbReference type="AlphaFoldDB" id="A0A699ZHE0"/>
<dbReference type="EMBL" id="BLLF01001372">
    <property type="protein sequence ID" value="GFH18869.1"/>
    <property type="molecule type" value="Genomic_DNA"/>
</dbReference>
<feature type="domain" description="Yeast cell wall synthesis Kre9/Knh1-like N-terminal" evidence="2">
    <location>
        <begin position="115"/>
        <end position="199"/>
    </location>
</feature>
<keyword evidence="3" id="KW-0401">Integrin</keyword>
<proteinExistence type="predicted"/>
<reference evidence="3 4" key="1">
    <citation type="submission" date="2020-02" db="EMBL/GenBank/DDBJ databases">
        <title>Draft genome sequence of Haematococcus lacustris strain NIES-144.</title>
        <authorList>
            <person name="Morimoto D."/>
            <person name="Nakagawa S."/>
            <person name="Yoshida T."/>
            <person name="Sawayama S."/>
        </authorList>
    </citation>
    <scope>NUCLEOTIDE SEQUENCE [LARGE SCALE GENOMIC DNA]</scope>
    <source>
        <strain evidence="3 4">NIES-144</strain>
    </source>
</reference>
<dbReference type="Pfam" id="PF10342">
    <property type="entry name" value="Kre9_KNH"/>
    <property type="match status" value="1"/>
</dbReference>
<accession>A0A699ZHE0</accession>
<dbReference type="Proteomes" id="UP000485058">
    <property type="component" value="Unassembled WGS sequence"/>
</dbReference>
<evidence type="ECO:0000313" key="4">
    <source>
        <dbReference type="Proteomes" id="UP000485058"/>
    </source>
</evidence>
<evidence type="ECO:0000259" key="2">
    <source>
        <dbReference type="Pfam" id="PF10342"/>
    </source>
</evidence>